<reference evidence="2" key="1">
    <citation type="journal article" date="2021" name="Nat. Commun.">
        <title>Genetic determinants of endophytism in the Arabidopsis root mycobiome.</title>
        <authorList>
            <person name="Mesny F."/>
            <person name="Miyauchi S."/>
            <person name="Thiergart T."/>
            <person name="Pickel B."/>
            <person name="Atanasova L."/>
            <person name="Karlsson M."/>
            <person name="Huettel B."/>
            <person name="Barry K.W."/>
            <person name="Haridas S."/>
            <person name="Chen C."/>
            <person name="Bauer D."/>
            <person name="Andreopoulos W."/>
            <person name="Pangilinan J."/>
            <person name="LaButti K."/>
            <person name="Riley R."/>
            <person name="Lipzen A."/>
            <person name="Clum A."/>
            <person name="Drula E."/>
            <person name="Henrissat B."/>
            <person name="Kohler A."/>
            <person name="Grigoriev I.V."/>
            <person name="Martin F.M."/>
            <person name="Hacquard S."/>
        </authorList>
    </citation>
    <scope>NUCLEOTIDE SEQUENCE</scope>
    <source>
        <strain evidence="2">MPI-CAGE-CH-0243</strain>
    </source>
</reference>
<proteinExistence type="predicted"/>
<evidence type="ECO:0000256" key="1">
    <source>
        <dbReference type="SAM" id="MobiDB-lite"/>
    </source>
</evidence>
<name>A0A9P9DRW2_9PLEO</name>
<dbReference type="AlphaFoldDB" id="A0A9P9DRW2"/>
<comment type="caution">
    <text evidence="2">The sequence shown here is derived from an EMBL/GenBank/DDBJ whole genome shotgun (WGS) entry which is preliminary data.</text>
</comment>
<feature type="region of interest" description="Disordered" evidence="1">
    <location>
        <begin position="153"/>
        <end position="181"/>
    </location>
</feature>
<protein>
    <submittedName>
        <fullName evidence="2">Uncharacterized protein</fullName>
    </submittedName>
</protein>
<dbReference type="Proteomes" id="UP000700596">
    <property type="component" value="Unassembled WGS sequence"/>
</dbReference>
<evidence type="ECO:0000313" key="2">
    <source>
        <dbReference type="EMBL" id="KAH7123899.1"/>
    </source>
</evidence>
<dbReference type="EMBL" id="JAGMWT010000008">
    <property type="protein sequence ID" value="KAH7123899.1"/>
    <property type="molecule type" value="Genomic_DNA"/>
</dbReference>
<gene>
    <name evidence="2" type="ORF">B0J11DRAFT_580655</name>
</gene>
<sequence length="181" mass="20496">MAEKFFTKAAQQPYIPALRDFLKQEDIEAEKNLIDHLENNKFAYARYLWINENVNERTARLDGVELPGGDQWSMGGMSSSEPSSEDLGKLREVVSLPKEDTDAPIPGDTYVEQLISLPTRGVFAEAKLGHCNANEIIDDTRFWDWQKSPIPYQAPKKTGADAEHNTKHFRGSHPLSSHNRL</sequence>
<accession>A0A9P9DRW2</accession>
<evidence type="ECO:0000313" key="3">
    <source>
        <dbReference type="Proteomes" id="UP000700596"/>
    </source>
</evidence>
<dbReference type="OrthoDB" id="5328614at2759"/>
<organism evidence="2 3">
    <name type="scientific">Dendryphion nanum</name>
    <dbReference type="NCBI Taxonomy" id="256645"/>
    <lineage>
        <taxon>Eukaryota</taxon>
        <taxon>Fungi</taxon>
        <taxon>Dikarya</taxon>
        <taxon>Ascomycota</taxon>
        <taxon>Pezizomycotina</taxon>
        <taxon>Dothideomycetes</taxon>
        <taxon>Pleosporomycetidae</taxon>
        <taxon>Pleosporales</taxon>
        <taxon>Torulaceae</taxon>
        <taxon>Dendryphion</taxon>
    </lineage>
</organism>
<keyword evidence="3" id="KW-1185">Reference proteome</keyword>